<dbReference type="InterPro" id="IPR021109">
    <property type="entry name" value="Peptidase_aspartic_dom_sf"/>
</dbReference>
<evidence type="ECO:0000313" key="2">
    <source>
        <dbReference type="EMBL" id="CAF4923454.1"/>
    </source>
</evidence>
<keyword evidence="3" id="KW-1185">Reference proteome</keyword>
<keyword evidence="1" id="KW-0472">Membrane</keyword>
<organism evidence="2 3">
    <name type="scientific">Rotaria socialis</name>
    <dbReference type="NCBI Taxonomy" id="392032"/>
    <lineage>
        <taxon>Eukaryota</taxon>
        <taxon>Metazoa</taxon>
        <taxon>Spiralia</taxon>
        <taxon>Gnathifera</taxon>
        <taxon>Rotifera</taxon>
        <taxon>Eurotatoria</taxon>
        <taxon>Bdelloidea</taxon>
        <taxon>Philodinida</taxon>
        <taxon>Philodinidae</taxon>
        <taxon>Rotaria</taxon>
    </lineage>
</organism>
<comment type="caution">
    <text evidence="2">The sequence shown here is derived from an EMBL/GenBank/DDBJ whole genome shotgun (WGS) entry which is preliminary data.</text>
</comment>
<evidence type="ECO:0000256" key="1">
    <source>
        <dbReference type="SAM" id="Phobius"/>
    </source>
</evidence>
<sequence length="64" mass="7043">GSSINPVGWVIVDIAIAGIIVPHKAILAKKFTHFILIGNDFMKTNGLVLDIQANKMWIRSMPDL</sequence>
<feature type="non-terminal residue" evidence="2">
    <location>
        <position position="64"/>
    </location>
</feature>
<accession>A0A821WC99</accession>
<feature type="transmembrane region" description="Helical" evidence="1">
    <location>
        <begin position="6"/>
        <end position="27"/>
    </location>
</feature>
<dbReference type="Proteomes" id="UP000663873">
    <property type="component" value="Unassembled WGS sequence"/>
</dbReference>
<dbReference type="EMBL" id="CAJOBP010083696">
    <property type="protein sequence ID" value="CAF4923454.1"/>
    <property type="molecule type" value="Genomic_DNA"/>
</dbReference>
<dbReference type="Gene3D" id="2.40.70.10">
    <property type="entry name" value="Acid Proteases"/>
    <property type="match status" value="1"/>
</dbReference>
<keyword evidence="1" id="KW-0812">Transmembrane</keyword>
<keyword evidence="1" id="KW-1133">Transmembrane helix</keyword>
<evidence type="ECO:0000313" key="3">
    <source>
        <dbReference type="Proteomes" id="UP000663873"/>
    </source>
</evidence>
<dbReference type="AlphaFoldDB" id="A0A821WC99"/>
<reference evidence="2" key="1">
    <citation type="submission" date="2021-02" db="EMBL/GenBank/DDBJ databases">
        <authorList>
            <person name="Nowell W R."/>
        </authorList>
    </citation>
    <scope>NUCLEOTIDE SEQUENCE</scope>
</reference>
<proteinExistence type="predicted"/>
<feature type="non-terminal residue" evidence="2">
    <location>
        <position position="1"/>
    </location>
</feature>
<name>A0A821WC99_9BILA</name>
<gene>
    <name evidence="2" type="ORF">UJA718_LOCUS46539</name>
</gene>
<protein>
    <submittedName>
        <fullName evidence="2">Uncharacterized protein</fullName>
    </submittedName>
</protein>